<dbReference type="InterPro" id="IPR047112">
    <property type="entry name" value="RecG/Mfd"/>
</dbReference>
<accession>A0A0F8XQQ1</accession>
<dbReference type="SUPFAM" id="SSF50249">
    <property type="entry name" value="Nucleic acid-binding proteins"/>
    <property type="match status" value="1"/>
</dbReference>
<dbReference type="GO" id="GO:0003678">
    <property type="term" value="F:DNA helicase activity"/>
    <property type="evidence" value="ECO:0007669"/>
    <property type="project" value="TreeGrafter"/>
</dbReference>
<dbReference type="PANTHER" id="PTHR47964:SF1">
    <property type="entry name" value="ATP-DEPENDENT DNA HELICASE HOMOLOG RECG, CHLOROPLASTIC"/>
    <property type="match status" value="1"/>
</dbReference>
<protein>
    <recommendedName>
        <fullName evidence="3">RecG wedge domain-containing protein</fullName>
    </recommendedName>
</protein>
<comment type="caution">
    <text evidence="4">The sequence shown here is derived from an EMBL/GenBank/DDBJ whole genome shotgun (WGS) entry which is preliminary data.</text>
</comment>
<reference evidence="4" key="1">
    <citation type="journal article" date="2015" name="Nature">
        <title>Complex archaea that bridge the gap between prokaryotes and eukaryotes.</title>
        <authorList>
            <person name="Spang A."/>
            <person name="Saw J.H."/>
            <person name="Jorgensen S.L."/>
            <person name="Zaremba-Niedzwiedzka K."/>
            <person name="Martijn J."/>
            <person name="Lind A.E."/>
            <person name="van Eijk R."/>
            <person name="Schleper C."/>
            <person name="Guy L."/>
            <person name="Ettema T.J."/>
        </authorList>
    </citation>
    <scope>NUCLEOTIDE SEQUENCE</scope>
</reference>
<dbReference type="InterPro" id="IPR012340">
    <property type="entry name" value="NA-bd_OB-fold"/>
</dbReference>
<feature type="non-terminal residue" evidence="4">
    <location>
        <position position="184"/>
    </location>
</feature>
<sequence length="184" mass="20431">MMGRDLSSLDITVLKGVGPKVRDLLGKLGILNIRDALLYLPFRYEDRRDISEIINASDGATQNFTGKVVSSCLLDLSQGGREVKYDPKRMRVHKGRGGRSRLLVELVVNDGTGLIKCKWFNQPWLAGKFKNGAKVFISGKVKRTRWAPHFEIDNPVFDFLDEKAEKLEKAEAENKGAPSGGGQA</sequence>
<evidence type="ECO:0000256" key="1">
    <source>
        <dbReference type="ARBA" id="ARBA00022801"/>
    </source>
</evidence>
<dbReference type="CDD" id="cd04488">
    <property type="entry name" value="RecG_wedge_OBF"/>
    <property type="match status" value="1"/>
</dbReference>
<evidence type="ECO:0000313" key="4">
    <source>
        <dbReference type="EMBL" id="KKK71362.1"/>
    </source>
</evidence>
<organism evidence="4">
    <name type="scientific">marine sediment metagenome</name>
    <dbReference type="NCBI Taxonomy" id="412755"/>
    <lineage>
        <taxon>unclassified sequences</taxon>
        <taxon>metagenomes</taxon>
        <taxon>ecological metagenomes</taxon>
    </lineage>
</organism>
<proteinExistence type="predicted"/>
<dbReference type="EMBL" id="LAZR01057775">
    <property type="protein sequence ID" value="KKK71362.1"/>
    <property type="molecule type" value="Genomic_DNA"/>
</dbReference>
<evidence type="ECO:0000259" key="3">
    <source>
        <dbReference type="Pfam" id="PF17191"/>
    </source>
</evidence>
<dbReference type="GO" id="GO:0016787">
    <property type="term" value="F:hydrolase activity"/>
    <property type="evidence" value="ECO:0007669"/>
    <property type="project" value="UniProtKB-KW"/>
</dbReference>
<dbReference type="Pfam" id="PF17191">
    <property type="entry name" value="RecG_wedge"/>
    <property type="match status" value="2"/>
</dbReference>
<keyword evidence="2" id="KW-0347">Helicase</keyword>
<feature type="domain" description="RecG wedge" evidence="3">
    <location>
        <begin position="102"/>
        <end position="164"/>
    </location>
</feature>
<evidence type="ECO:0000256" key="2">
    <source>
        <dbReference type="ARBA" id="ARBA00022806"/>
    </source>
</evidence>
<dbReference type="AlphaFoldDB" id="A0A0F8XQQ1"/>
<keyword evidence="2" id="KW-0067">ATP-binding</keyword>
<feature type="domain" description="RecG wedge" evidence="3">
    <location>
        <begin position="10"/>
        <end position="70"/>
    </location>
</feature>
<keyword evidence="2" id="KW-0547">Nucleotide-binding</keyword>
<dbReference type="PANTHER" id="PTHR47964">
    <property type="entry name" value="ATP-DEPENDENT DNA HELICASE HOMOLOG RECG, CHLOROPLASTIC"/>
    <property type="match status" value="1"/>
</dbReference>
<gene>
    <name evidence="4" type="ORF">LCGC14_2914660</name>
</gene>
<dbReference type="InterPro" id="IPR033454">
    <property type="entry name" value="RecG_wedge"/>
</dbReference>
<dbReference type="GO" id="GO:0006281">
    <property type="term" value="P:DNA repair"/>
    <property type="evidence" value="ECO:0007669"/>
    <property type="project" value="InterPro"/>
</dbReference>
<name>A0A0F8XQQ1_9ZZZZ</name>
<keyword evidence="1" id="KW-0378">Hydrolase</keyword>
<dbReference type="Gene3D" id="2.40.50.140">
    <property type="entry name" value="Nucleic acid-binding proteins"/>
    <property type="match status" value="1"/>
</dbReference>